<feature type="region of interest" description="Disordered" evidence="1">
    <location>
        <begin position="78"/>
        <end position="110"/>
    </location>
</feature>
<keyword evidence="3" id="KW-1185">Reference proteome</keyword>
<evidence type="ECO:0000313" key="2">
    <source>
        <dbReference type="EMBL" id="KAK2821185.1"/>
    </source>
</evidence>
<dbReference type="EMBL" id="JAVHJS010000022">
    <property type="protein sequence ID" value="KAK2821185.1"/>
    <property type="molecule type" value="Genomic_DNA"/>
</dbReference>
<dbReference type="AlphaFoldDB" id="A0AA88LP78"/>
<evidence type="ECO:0000256" key="1">
    <source>
        <dbReference type="SAM" id="MobiDB-lite"/>
    </source>
</evidence>
<dbReference type="Proteomes" id="UP001187315">
    <property type="component" value="Unassembled WGS sequence"/>
</dbReference>
<evidence type="ECO:0000313" key="3">
    <source>
        <dbReference type="Proteomes" id="UP001187315"/>
    </source>
</evidence>
<gene>
    <name evidence="2" type="ORF">Q7C36_020528</name>
</gene>
<proteinExistence type="predicted"/>
<protein>
    <submittedName>
        <fullName evidence="2">Uncharacterized protein</fullName>
    </submittedName>
</protein>
<organism evidence="2 3">
    <name type="scientific">Tachysurus vachellii</name>
    <name type="common">Darkbarbel catfish</name>
    <name type="synonym">Pelteobagrus vachellii</name>
    <dbReference type="NCBI Taxonomy" id="175792"/>
    <lineage>
        <taxon>Eukaryota</taxon>
        <taxon>Metazoa</taxon>
        <taxon>Chordata</taxon>
        <taxon>Craniata</taxon>
        <taxon>Vertebrata</taxon>
        <taxon>Euteleostomi</taxon>
        <taxon>Actinopterygii</taxon>
        <taxon>Neopterygii</taxon>
        <taxon>Teleostei</taxon>
        <taxon>Ostariophysi</taxon>
        <taxon>Siluriformes</taxon>
        <taxon>Bagridae</taxon>
        <taxon>Tachysurus</taxon>
    </lineage>
</organism>
<accession>A0AA88LP78</accession>
<comment type="caution">
    <text evidence="2">The sequence shown here is derived from an EMBL/GenBank/DDBJ whole genome shotgun (WGS) entry which is preliminary data.</text>
</comment>
<reference evidence="2" key="1">
    <citation type="submission" date="2023-08" db="EMBL/GenBank/DDBJ databases">
        <title>Pelteobagrus vachellii genome.</title>
        <authorList>
            <person name="Liu H."/>
        </authorList>
    </citation>
    <scope>NUCLEOTIDE SEQUENCE</scope>
    <source>
        <strain evidence="2">PRFRI_2022a</strain>
        <tissue evidence="2">Muscle</tissue>
    </source>
</reference>
<sequence length="110" mass="12365">MSLTSATTYFTLDILKFFLLELQSLISAPAPLTHTAGVSSETAELPEQVQIFWSTLSKLVQKPEPGAAQRYRVKKNLPSAKPHFHLPHQKAELRRTPPPPELSVQRFESD</sequence>
<name>A0AA88LP78_TACVA</name>